<evidence type="ECO:0000256" key="3">
    <source>
        <dbReference type="ARBA" id="ARBA00006442"/>
    </source>
</evidence>
<sequence>MSSSPVIVIGSGVAGWTTVREFRKLDAHTPVVLVTTDSGDFYAKPTLSNAYAQKRGPAQLVTTPAAKMAETLQVTLMDHARAESLDTSARTLTVRQGDVAQTLGYRQLVLATGAHPIRIPLQGDAADRVRSINTLDDFAGFHAALGVDATVPGSGEGKTVVVMGAGLIGCEFANDLALAGVQVHVADPAARPLAALLPADAGEQLQAALSGLGVQWHFGTSVASVNADANGKLLATLADGSTLPADLVLSAIGLRADTALALAAGLACERGVLVNTRLETSAADVYALGDCAQYESAGQRTLPYVMPVMTAARALAATLAGTPTDVVFPLMPVSIKTPALPIVVAAAHPATAGQWEAEGGEGAWRFVDSAGQQRGFVLAGKSTARRMEMAKLTVA</sequence>
<protein>
    <submittedName>
        <fullName evidence="11">FAD-dependent oxidoreductase</fullName>
    </submittedName>
</protein>
<evidence type="ECO:0000256" key="5">
    <source>
        <dbReference type="ARBA" id="ARBA00022630"/>
    </source>
</evidence>
<keyword evidence="4" id="KW-0963">Cytoplasm</keyword>
<evidence type="ECO:0000256" key="6">
    <source>
        <dbReference type="ARBA" id="ARBA00022827"/>
    </source>
</evidence>
<gene>
    <name evidence="11" type="ORF">RAN89_03355</name>
</gene>
<evidence type="ECO:0000256" key="4">
    <source>
        <dbReference type="ARBA" id="ARBA00022490"/>
    </source>
</evidence>
<evidence type="ECO:0000259" key="9">
    <source>
        <dbReference type="Pfam" id="PF07992"/>
    </source>
</evidence>
<dbReference type="PANTHER" id="PTHR43429">
    <property type="entry name" value="PYRIDINE NUCLEOTIDE-DISULFIDE OXIDOREDUCTASE DOMAIN-CONTAINING"/>
    <property type="match status" value="1"/>
</dbReference>
<dbReference type="Gene3D" id="3.50.50.60">
    <property type="entry name" value="FAD/NAD(P)-binding domain"/>
    <property type="match status" value="2"/>
</dbReference>
<reference evidence="11 12" key="1">
    <citation type="submission" date="2023-08" db="EMBL/GenBank/DDBJ databases">
        <title>Rhodoferax potami sp. nov. and Rhodoferax mekongensis sp. nov., isolated from the Mekong River in Thailand.</title>
        <authorList>
            <person name="Kitikhun S."/>
            <person name="Charoenyingcharoen P."/>
            <person name="Siriarchawattana P."/>
            <person name="Likhitrattanapisal S."/>
            <person name="Nilsakha T."/>
            <person name="Chanpet A."/>
            <person name="Rattanawaree P."/>
            <person name="Ingsriswang S."/>
        </authorList>
    </citation>
    <scope>NUCLEOTIDE SEQUENCE [LARGE SCALE GENOMIC DNA]</scope>
    <source>
        <strain evidence="11 12">TBRC 17307</strain>
    </source>
</reference>
<evidence type="ECO:0000256" key="1">
    <source>
        <dbReference type="ARBA" id="ARBA00001974"/>
    </source>
</evidence>
<dbReference type="Gene3D" id="3.30.390.120">
    <property type="match status" value="1"/>
</dbReference>
<proteinExistence type="inferred from homology"/>
<comment type="cofactor">
    <cofactor evidence="1">
        <name>FAD</name>
        <dbReference type="ChEBI" id="CHEBI:57692"/>
    </cofactor>
</comment>
<dbReference type="InterPro" id="IPR023753">
    <property type="entry name" value="FAD/NAD-binding_dom"/>
</dbReference>
<evidence type="ECO:0000256" key="2">
    <source>
        <dbReference type="ARBA" id="ARBA00004496"/>
    </source>
</evidence>
<keyword evidence="5" id="KW-0285">Flavoprotein</keyword>
<name>A0ABZ0B0T3_9BURK</name>
<evidence type="ECO:0000256" key="8">
    <source>
        <dbReference type="ARBA" id="ARBA00023027"/>
    </source>
</evidence>
<feature type="domain" description="FAD/NAD(P)-binding" evidence="9">
    <location>
        <begin position="6"/>
        <end position="297"/>
    </location>
</feature>
<organism evidence="11 12">
    <name type="scientific">Rhodoferax mekongensis</name>
    <dbReference type="NCBI Taxonomy" id="3068341"/>
    <lineage>
        <taxon>Bacteria</taxon>
        <taxon>Pseudomonadati</taxon>
        <taxon>Pseudomonadota</taxon>
        <taxon>Betaproteobacteria</taxon>
        <taxon>Burkholderiales</taxon>
        <taxon>Comamonadaceae</taxon>
        <taxon>Rhodoferax</taxon>
    </lineage>
</organism>
<dbReference type="InterPro" id="IPR041364">
    <property type="entry name" value="Rbx-bd"/>
</dbReference>
<dbReference type="InterPro" id="IPR036188">
    <property type="entry name" value="FAD/NAD-bd_sf"/>
</dbReference>
<keyword evidence="7" id="KW-0560">Oxidoreductase</keyword>
<dbReference type="PRINTS" id="PR00411">
    <property type="entry name" value="PNDRDTASEI"/>
</dbReference>
<keyword evidence="8" id="KW-0520">NAD</keyword>
<keyword evidence="6" id="KW-0274">FAD</keyword>
<comment type="similarity">
    <text evidence="3">Belongs to the FAD-dependent oxidoreductase family.</text>
</comment>
<dbReference type="Pfam" id="PF18113">
    <property type="entry name" value="Rbx_binding"/>
    <property type="match status" value="1"/>
</dbReference>
<dbReference type="PANTHER" id="PTHR43429:SF3">
    <property type="entry name" value="NITRITE REDUCTASE [NAD(P)H]"/>
    <property type="match status" value="1"/>
</dbReference>
<evidence type="ECO:0000259" key="10">
    <source>
        <dbReference type="Pfam" id="PF18113"/>
    </source>
</evidence>
<feature type="domain" description="Rubredoxin binding" evidence="10">
    <location>
        <begin position="326"/>
        <end position="391"/>
    </location>
</feature>
<dbReference type="InterPro" id="IPR050260">
    <property type="entry name" value="FAD-bd_OxRdtase"/>
</dbReference>
<evidence type="ECO:0000313" key="11">
    <source>
        <dbReference type="EMBL" id="WNO05482.1"/>
    </source>
</evidence>
<comment type="subcellular location">
    <subcellularLocation>
        <location evidence="2">Cytoplasm</location>
    </subcellularLocation>
</comment>
<dbReference type="SUPFAM" id="SSF51905">
    <property type="entry name" value="FAD/NAD(P)-binding domain"/>
    <property type="match status" value="1"/>
</dbReference>
<evidence type="ECO:0000313" key="12">
    <source>
        <dbReference type="Proteomes" id="UP001302257"/>
    </source>
</evidence>
<evidence type="ECO:0000256" key="7">
    <source>
        <dbReference type="ARBA" id="ARBA00023002"/>
    </source>
</evidence>
<dbReference type="Proteomes" id="UP001302257">
    <property type="component" value="Chromosome"/>
</dbReference>
<accession>A0ABZ0B0T3</accession>
<dbReference type="RefSeq" id="WP_313868246.1">
    <property type="nucleotide sequence ID" value="NZ_CP132507.1"/>
</dbReference>
<keyword evidence="12" id="KW-1185">Reference proteome</keyword>
<dbReference type="EMBL" id="CP132507">
    <property type="protein sequence ID" value="WNO05482.1"/>
    <property type="molecule type" value="Genomic_DNA"/>
</dbReference>
<dbReference type="Pfam" id="PF07992">
    <property type="entry name" value="Pyr_redox_2"/>
    <property type="match status" value="1"/>
</dbReference>
<dbReference type="PRINTS" id="PR00368">
    <property type="entry name" value="FADPNR"/>
</dbReference>